<dbReference type="Gene3D" id="3.40.720.10">
    <property type="entry name" value="Alkaline Phosphatase, subunit A"/>
    <property type="match status" value="1"/>
</dbReference>
<dbReference type="PROSITE" id="PS00149">
    <property type="entry name" value="SULFATASE_2"/>
    <property type="match status" value="1"/>
</dbReference>
<dbReference type="Pfam" id="PF00884">
    <property type="entry name" value="Sulfatase"/>
    <property type="match status" value="1"/>
</dbReference>
<dbReference type="InterPro" id="IPR024607">
    <property type="entry name" value="Sulfatase_CS"/>
</dbReference>
<dbReference type="PANTHER" id="PTHR42693">
    <property type="entry name" value="ARYLSULFATASE FAMILY MEMBER"/>
    <property type="match status" value="1"/>
</dbReference>
<dbReference type="GO" id="GO:0046872">
    <property type="term" value="F:metal ion binding"/>
    <property type="evidence" value="ECO:0007669"/>
    <property type="project" value="UniProtKB-KW"/>
</dbReference>
<evidence type="ECO:0000256" key="1">
    <source>
        <dbReference type="ARBA" id="ARBA00008779"/>
    </source>
</evidence>
<keyword evidence="4" id="KW-0106">Calcium</keyword>
<accession>A0A6J4HSI0</accession>
<dbReference type="GO" id="GO:0004065">
    <property type="term" value="F:arylsulfatase activity"/>
    <property type="evidence" value="ECO:0007669"/>
    <property type="project" value="TreeGrafter"/>
</dbReference>
<dbReference type="SUPFAM" id="SSF53649">
    <property type="entry name" value="Alkaline phosphatase-like"/>
    <property type="match status" value="1"/>
</dbReference>
<evidence type="ECO:0000256" key="2">
    <source>
        <dbReference type="ARBA" id="ARBA00022723"/>
    </source>
</evidence>
<keyword evidence="3 6" id="KW-0378">Hydrolase</keyword>
<dbReference type="EC" id="3.1.6.6" evidence="6"/>
<dbReference type="InterPro" id="IPR050738">
    <property type="entry name" value="Sulfatase"/>
</dbReference>
<reference evidence="6" key="1">
    <citation type="submission" date="2020-02" db="EMBL/GenBank/DDBJ databases">
        <authorList>
            <person name="Meier V. D."/>
        </authorList>
    </citation>
    <scope>NUCLEOTIDE SEQUENCE</scope>
    <source>
        <strain evidence="6">AVDCRST_MAG77</strain>
    </source>
</reference>
<evidence type="ECO:0000313" key="6">
    <source>
        <dbReference type="EMBL" id="CAA9231562.1"/>
    </source>
</evidence>
<dbReference type="EMBL" id="CADCTC010000066">
    <property type="protein sequence ID" value="CAA9231562.1"/>
    <property type="molecule type" value="Genomic_DNA"/>
</dbReference>
<evidence type="ECO:0000256" key="3">
    <source>
        <dbReference type="ARBA" id="ARBA00022801"/>
    </source>
</evidence>
<dbReference type="AlphaFoldDB" id="A0A6J4HSI0"/>
<dbReference type="InterPro" id="IPR017850">
    <property type="entry name" value="Alkaline_phosphatase_core_sf"/>
</dbReference>
<comment type="similarity">
    <text evidence="1">Belongs to the sulfatase family.</text>
</comment>
<name>A0A6J4HSI0_9CHLR</name>
<feature type="domain" description="Sulfatase N-terminal" evidence="5">
    <location>
        <begin position="12"/>
        <end position="364"/>
    </location>
</feature>
<dbReference type="PANTHER" id="PTHR42693:SF53">
    <property type="entry name" value="ENDO-4-O-SULFATASE"/>
    <property type="match status" value="1"/>
</dbReference>
<evidence type="ECO:0000259" key="5">
    <source>
        <dbReference type="Pfam" id="PF00884"/>
    </source>
</evidence>
<evidence type="ECO:0000256" key="4">
    <source>
        <dbReference type="ARBA" id="ARBA00022837"/>
    </source>
</evidence>
<organism evidence="6">
    <name type="scientific">uncultured Chloroflexota bacterium</name>
    <dbReference type="NCBI Taxonomy" id="166587"/>
    <lineage>
        <taxon>Bacteria</taxon>
        <taxon>Bacillati</taxon>
        <taxon>Chloroflexota</taxon>
        <taxon>environmental samples</taxon>
    </lineage>
</organism>
<sequence>MSANQPRRPNRPHVVLITTDQQRFNTTGPAAPPWLRTPHLDHLAREGVSFSRAYADCPVCIPSRISIMTGTQGFTHGMLGNGKLPDGTLPIDPARSLPARMRSLGYQTVGVGKMHFEPQRARYGFEELILPDDYYHWMRTQGVSLGAGRPMDHGLGQNELYPGMATVPESYTLTAWTVDQCVDYVKRRRDPTRPLFMWCSFSKPHPPLDPPEPYYSMYRHNPDCPLPEPWRSEWSVPGTDSVPEAFRRFRESWSLDQLPLEVLREARAAYYGLITQIDYNMGRLFAGFQDLGEFNDTVFLFTSDHGELLGDHHSGGKSYWYEGSAHVPFILRLPPTFRDRRAGVTVDSPVCLADVYTTCIAAAGGDLPSEGGATTTRALDGRDLVSLALSASSGDAGSAGSGDPASSRTTAALGRDWLEGACGRPEPQWHGLTDGRWKYVYYFGDGREQLFDLQSDPHELTELVAAEAAHSQLEECRSVLAARFAERGSDLVRDGKFAVLGLPDETEAARRARPWPGYHTTEFHVDVRH</sequence>
<dbReference type="InterPro" id="IPR000917">
    <property type="entry name" value="Sulfatase_N"/>
</dbReference>
<protein>
    <submittedName>
        <fullName evidence="6">Choline-sulfatase</fullName>
        <ecNumber evidence="6">3.1.6.6</ecNumber>
    </submittedName>
</protein>
<dbReference type="GO" id="GO:0047753">
    <property type="term" value="F:choline-sulfatase activity"/>
    <property type="evidence" value="ECO:0007669"/>
    <property type="project" value="UniProtKB-EC"/>
</dbReference>
<gene>
    <name evidence="6" type="ORF">AVDCRST_MAG77-1036</name>
</gene>
<keyword evidence="2" id="KW-0479">Metal-binding</keyword>
<proteinExistence type="inferred from homology"/>